<evidence type="ECO:0000313" key="3">
    <source>
        <dbReference type="Proteomes" id="UP000566711"/>
    </source>
</evidence>
<dbReference type="EMBL" id="JACEZS010000021">
    <property type="protein sequence ID" value="MBA5607760.1"/>
    <property type="molecule type" value="Genomic_DNA"/>
</dbReference>
<dbReference type="SUPFAM" id="SSF51182">
    <property type="entry name" value="RmlC-like cupins"/>
    <property type="match status" value="1"/>
</dbReference>
<dbReference type="InterPro" id="IPR011051">
    <property type="entry name" value="RmlC_Cupin_sf"/>
</dbReference>
<dbReference type="AlphaFoldDB" id="A0A7W2I8R8"/>
<protein>
    <submittedName>
        <fullName evidence="2">Cupin domain-containing protein</fullName>
    </submittedName>
</protein>
<name>A0A7W2I8R8_9BURK</name>
<proteinExistence type="predicted"/>
<dbReference type="InterPro" id="IPR013096">
    <property type="entry name" value="Cupin_2"/>
</dbReference>
<feature type="domain" description="Cupin type-2" evidence="1">
    <location>
        <begin position="134"/>
        <end position="192"/>
    </location>
</feature>
<dbReference type="Pfam" id="PF07883">
    <property type="entry name" value="Cupin_2"/>
    <property type="match status" value="1"/>
</dbReference>
<reference evidence="2 3" key="1">
    <citation type="submission" date="2020-07" db="EMBL/GenBank/DDBJ databases">
        <title>Novel species isolated from subtropical streams in China.</title>
        <authorList>
            <person name="Lu H."/>
        </authorList>
    </citation>
    <scope>NUCLEOTIDE SEQUENCE [LARGE SCALE GENOMIC DNA]</scope>
    <source>
        <strain evidence="2 3">FT3S</strain>
    </source>
</reference>
<comment type="caution">
    <text evidence="2">The sequence shown here is derived from an EMBL/GenBank/DDBJ whole genome shotgun (WGS) entry which is preliminary data.</text>
</comment>
<evidence type="ECO:0000313" key="2">
    <source>
        <dbReference type="EMBL" id="MBA5607760.1"/>
    </source>
</evidence>
<sequence length="201" mass="22099">MSRDIANREAFNISLSNQLLEYSIDKKHRHLQPASRTSFYPAFVSFHVPCNLQPPDTEQSETKMKQRCHAASSGKASGAIDLSYNDRSGSACPPPHTTGKEFLMAHIPEALLGLGKISDENCDVTIATREHINSPLHTHATTNYVTVSEGTLYLTLDGAERPVRPGEWCVIPAGADHAERFTDKTSVIVFWVKHGAESGQL</sequence>
<dbReference type="RefSeq" id="WP_182219964.1">
    <property type="nucleotide sequence ID" value="NZ_JACEZS010000021.1"/>
</dbReference>
<evidence type="ECO:0000259" key="1">
    <source>
        <dbReference type="Pfam" id="PF07883"/>
    </source>
</evidence>
<organism evidence="2 3">
    <name type="scientific">Rugamonas fusca</name>
    <dbReference type="NCBI Taxonomy" id="2758568"/>
    <lineage>
        <taxon>Bacteria</taxon>
        <taxon>Pseudomonadati</taxon>
        <taxon>Pseudomonadota</taxon>
        <taxon>Betaproteobacteria</taxon>
        <taxon>Burkholderiales</taxon>
        <taxon>Oxalobacteraceae</taxon>
        <taxon>Telluria group</taxon>
        <taxon>Rugamonas</taxon>
    </lineage>
</organism>
<keyword evidence="3" id="KW-1185">Reference proteome</keyword>
<gene>
    <name evidence="2" type="ORF">H3H36_20610</name>
</gene>
<dbReference type="Gene3D" id="2.60.120.10">
    <property type="entry name" value="Jelly Rolls"/>
    <property type="match status" value="1"/>
</dbReference>
<dbReference type="InterPro" id="IPR014710">
    <property type="entry name" value="RmlC-like_jellyroll"/>
</dbReference>
<dbReference type="Proteomes" id="UP000566711">
    <property type="component" value="Unassembled WGS sequence"/>
</dbReference>
<accession>A0A7W2I8R8</accession>